<proteinExistence type="predicted"/>
<feature type="compositionally biased region" description="Low complexity" evidence="1">
    <location>
        <begin position="126"/>
        <end position="140"/>
    </location>
</feature>
<evidence type="ECO:0000256" key="1">
    <source>
        <dbReference type="SAM" id="MobiDB-lite"/>
    </source>
</evidence>
<evidence type="ECO:0000313" key="3">
    <source>
        <dbReference type="Proteomes" id="UP000186922"/>
    </source>
</evidence>
<dbReference type="AlphaFoldDB" id="A0A1D1V0I8"/>
<protein>
    <submittedName>
        <fullName evidence="2">Uncharacterized protein</fullName>
    </submittedName>
</protein>
<reference evidence="2 3" key="1">
    <citation type="journal article" date="2016" name="Nat. Commun.">
        <title>Extremotolerant tardigrade genome and improved radiotolerance of human cultured cells by tardigrade-unique protein.</title>
        <authorList>
            <person name="Hashimoto T."/>
            <person name="Horikawa D.D."/>
            <person name="Saito Y."/>
            <person name="Kuwahara H."/>
            <person name="Kozuka-Hata H."/>
            <person name="Shin-I T."/>
            <person name="Minakuchi Y."/>
            <person name="Ohishi K."/>
            <person name="Motoyama A."/>
            <person name="Aizu T."/>
            <person name="Enomoto A."/>
            <person name="Kondo K."/>
            <person name="Tanaka S."/>
            <person name="Hara Y."/>
            <person name="Koshikawa S."/>
            <person name="Sagara H."/>
            <person name="Miura T."/>
            <person name="Yokobori S."/>
            <person name="Miyagawa K."/>
            <person name="Suzuki Y."/>
            <person name="Kubo T."/>
            <person name="Oyama M."/>
            <person name="Kohara Y."/>
            <person name="Fujiyama A."/>
            <person name="Arakawa K."/>
            <person name="Katayama T."/>
            <person name="Toyoda A."/>
            <person name="Kunieda T."/>
        </authorList>
    </citation>
    <scope>NUCLEOTIDE SEQUENCE [LARGE SCALE GENOMIC DNA]</scope>
    <source>
        <strain evidence="2 3">YOKOZUNA-1</strain>
    </source>
</reference>
<name>A0A1D1V0I8_RAMVA</name>
<evidence type="ECO:0000313" key="2">
    <source>
        <dbReference type="EMBL" id="GAU95369.1"/>
    </source>
</evidence>
<accession>A0A1D1V0I8</accession>
<comment type="caution">
    <text evidence="2">The sequence shown here is derived from an EMBL/GenBank/DDBJ whole genome shotgun (WGS) entry which is preliminary data.</text>
</comment>
<dbReference type="Proteomes" id="UP000186922">
    <property type="component" value="Unassembled WGS sequence"/>
</dbReference>
<gene>
    <name evidence="2" type="primary">RvY_06998-1</name>
    <name evidence="2" type="synonym">RvY_06998.1</name>
    <name evidence="2" type="ORF">RvY_06998</name>
</gene>
<keyword evidence="3" id="KW-1185">Reference proteome</keyword>
<sequence length="191" mass="21188">MNEFPSLSVMPWLDRSTGKRNRCPGNAGPPLRTVSQILPDENVGKVYPKNCDRAKDPECYSYVTYPGLMHICQLNLCNELPLLNIPAYRFPEFNSTGNETMACYLGPDSCNVEKTQSSTRKRKTTHTPSTSTSTTEGNTPVTTKAATFTVTSEVILSATSTAICSYLQCWTYFAGLIQTLPQNHRRSTAFL</sequence>
<organism evidence="2 3">
    <name type="scientific">Ramazzottius varieornatus</name>
    <name type="common">Water bear</name>
    <name type="synonym">Tardigrade</name>
    <dbReference type="NCBI Taxonomy" id="947166"/>
    <lineage>
        <taxon>Eukaryota</taxon>
        <taxon>Metazoa</taxon>
        <taxon>Ecdysozoa</taxon>
        <taxon>Tardigrada</taxon>
        <taxon>Eutardigrada</taxon>
        <taxon>Parachela</taxon>
        <taxon>Hypsibioidea</taxon>
        <taxon>Ramazzottiidae</taxon>
        <taxon>Ramazzottius</taxon>
    </lineage>
</organism>
<dbReference type="EMBL" id="BDGG01000003">
    <property type="protein sequence ID" value="GAU95369.1"/>
    <property type="molecule type" value="Genomic_DNA"/>
</dbReference>
<feature type="region of interest" description="Disordered" evidence="1">
    <location>
        <begin position="114"/>
        <end position="140"/>
    </location>
</feature>